<evidence type="ECO:0000256" key="2">
    <source>
        <dbReference type="ARBA" id="ARBA00022475"/>
    </source>
</evidence>
<name>A0A518N198_9GAMM</name>
<dbReference type="SUPFAM" id="SSF52540">
    <property type="entry name" value="P-loop containing nucleoside triphosphate hydrolases"/>
    <property type="match status" value="1"/>
</dbReference>
<evidence type="ECO:0000313" key="10">
    <source>
        <dbReference type="EMBL" id="QDW65678.1"/>
    </source>
</evidence>
<dbReference type="GO" id="GO:0016887">
    <property type="term" value="F:ATP hydrolysis activity"/>
    <property type="evidence" value="ECO:0007669"/>
    <property type="project" value="InterPro"/>
</dbReference>
<evidence type="ECO:0000256" key="8">
    <source>
        <dbReference type="RuleBase" id="RU364083"/>
    </source>
</evidence>
<dbReference type="GO" id="GO:0043190">
    <property type="term" value="C:ATP-binding cassette (ABC) transporter complex"/>
    <property type="evidence" value="ECO:0007669"/>
    <property type="project" value="InterPro"/>
</dbReference>
<dbReference type="GO" id="GO:0005524">
    <property type="term" value="F:ATP binding"/>
    <property type="evidence" value="ECO:0007669"/>
    <property type="project" value="UniProtKB-KW"/>
</dbReference>
<dbReference type="EC" id="7.6.2.11" evidence="8"/>
<dbReference type="NCBIfam" id="TIGR01187">
    <property type="entry name" value="potA"/>
    <property type="match status" value="1"/>
</dbReference>
<dbReference type="Pfam" id="PF00005">
    <property type="entry name" value="ABC_tran"/>
    <property type="match status" value="1"/>
</dbReference>
<dbReference type="SMART" id="SM00382">
    <property type="entry name" value="AAA"/>
    <property type="match status" value="1"/>
</dbReference>
<dbReference type="KEGG" id="lug:FPZ22_01180"/>
<dbReference type="Gene3D" id="3.40.50.300">
    <property type="entry name" value="P-loop containing nucleotide triphosphate hydrolases"/>
    <property type="match status" value="1"/>
</dbReference>
<reference evidence="10 11" key="1">
    <citation type="submission" date="2019-07" db="EMBL/GenBank/DDBJ databases">
        <title>Full genome sequence of Luteimonas sp. Gr-4.</title>
        <authorList>
            <person name="Im W.-T."/>
        </authorList>
    </citation>
    <scope>NUCLEOTIDE SEQUENCE [LARGE SCALE GENOMIC DNA]</scope>
    <source>
        <strain evidence="10 11">Gr-4</strain>
    </source>
</reference>
<dbReference type="InterPro" id="IPR003439">
    <property type="entry name" value="ABC_transporter-like_ATP-bd"/>
</dbReference>
<dbReference type="Gene3D" id="2.40.50.100">
    <property type="match status" value="1"/>
</dbReference>
<dbReference type="InterPro" id="IPR050093">
    <property type="entry name" value="ABC_SmlMolc_Importer"/>
</dbReference>
<keyword evidence="3" id="KW-0997">Cell inner membrane</keyword>
<keyword evidence="2 8" id="KW-1003">Cell membrane</keyword>
<gene>
    <name evidence="8 10" type="primary">potA</name>
    <name evidence="10" type="ORF">FPZ22_01180</name>
</gene>
<dbReference type="SUPFAM" id="SSF50331">
    <property type="entry name" value="MOP-like"/>
    <property type="match status" value="1"/>
</dbReference>
<dbReference type="InterPro" id="IPR027417">
    <property type="entry name" value="P-loop_NTPase"/>
</dbReference>
<keyword evidence="11" id="KW-1185">Reference proteome</keyword>
<dbReference type="GO" id="GO:0015847">
    <property type="term" value="P:putrescine transport"/>
    <property type="evidence" value="ECO:0007669"/>
    <property type="project" value="UniProtKB-ARBA"/>
</dbReference>
<keyword evidence="7 8" id="KW-0472">Membrane</keyword>
<protein>
    <recommendedName>
        <fullName evidence="8">Spermidine/putrescine import ATP-binding protein PotA</fullName>
        <ecNumber evidence="8">7.6.2.11</ecNumber>
    </recommendedName>
</protein>
<dbReference type="InterPro" id="IPR013611">
    <property type="entry name" value="Transp-assoc_OB_typ2"/>
</dbReference>
<evidence type="ECO:0000256" key="3">
    <source>
        <dbReference type="ARBA" id="ARBA00022519"/>
    </source>
</evidence>
<evidence type="ECO:0000256" key="4">
    <source>
        <dbReference type="ARBA" id="ARBA00022741"/>
    </source>
</evidence>
<dbReference type="AlphaFoldDB" id="A0A518N198"/>
<dbReference type="PANTHER" id="PTHR42781:SF5">
    <property type="entry name" value="PUTRESCINE TRANSPORT ATP-BINDING PROTEIN POTG"/>
    <property type="match status" value="1"/>
</dbReference>
<sequence>MAAPVRSATAEPWRDPSAQPFVRIEGVTKTFGKVYACDDVTLDIYRGEFFALLGGSGSGKSTLLRILAGLEAPDQGRILIDGLDVTHLPPYQRPVNMMFQSYALFPHMTVEQNIAFGLRQDRLPAAEIRDRVRQMLELVRMPQLAGRKPHQLSGGQRQRVALARALAKQPKLLLLDEPLGALDKRLREHTQFELVNIQERVGTTFIMVTHDQEEAMTMSSRIAVMDTGRIIQVSTPAVLYEYPATRFVAEFIGGINIFEGRVVDSDEESGQVRIQCDALDAELLARHTDPLPEGTSVSVAVRPEKIDVHETPPERGTVATENVVVGKVRDIAYLGDVSIYQVATGAGAIVRVQETHVARSSEPHYDWDDTLWLSWEAASAVVLTA</sequence>
<dbReference type="InterPro" id="IPR005893">
    <property type="entry name" value="PotA-like"/>
</dbReference>
<accession>A0A518N198</accession>
<keyword evidence="6 8" id="KW-1278">Translocase</keyword>
<dbReference type="PROSITE" id="PS50893">
    <property type="entry name" value="ABC_TRANSPORTER_2"/>
    <property type="match status" value="1"/>
</dbReference>
<proteinExistence type="inferred from homology"/>
<dbReference type="Pfam" id="PF08402">
    <property type="entry name" value="TOBE_2"/>
    <property type="match status" value="1"/>
</dbReference>
<comment type="subunit">
    <text evidence="8">The complex is composed of two ATP-binding proteins (PotA), two transmembrane proteins (PotB and PotC) and a solute-binding protein (PotD).</text>
</comment>
<evidence type="ECO:0000256" key="1">
    <source>
        <dbReference type="ARBA" id="ARBA00022448"/>
    </source>
</evidence>
<dbReference type="PANTHER" id="PTHR42781">
    <property type="entry name" value="SPERMIDINE/PUTRESCINE IMPORT ATP-BINDING PROTEIN POTA"/>
    <property type="match status" value="1"/>
</dbReference>
<dbReference type="RefSeq" id="WP_144889510.1">
    <property type="nucleotide sequence ID" value="NZ_CP042218.1"/>
</dbReference>
<keyword evidence="5 8" id="KW-0067">ATP-binding</keyword>
<dbReference type="InterPro" id="IPR008995">
    <property type="entry name" value="Mo/tungstate-bd_C_term_dom"/>
</dbReference>
<comment type="catalytic activity">
    <reaction evidence="8">
        <text>ATP + H2O + polyamine-[polyamine-binding protein]Side 1 = ADP + phosphate + polyamineSide 2 + [polyamine-binding protein]Side 1.</text>
        <dbReference type="EC" id="7.6.2.11"/>
    </reaction>
</comment>
<dbReference type="OrthoDB" id="9802264at2"/>
<dbReference type="InterPro" id="IPR017871">
    <property type="entry name" value="ABC_transporter-like_CS"/>
</dbReference>
<organism evidence="10 11">
    <name type="scientific">Luteimonas granuli</name>
    <dbReference type="NCBI Taxonomy" id="1176533"/>
    <lineage>
        <taxon>Bacteria</taxon>
        <taxon>Pseudomonadati</taxon>
        <taxon>Pseudomonadota</taxon>
        <taxon>Gammaproteobacteria</taxon>
        <taxon>Lysobacterales</taxon>
        <taxon>Lysobacteraceae</taxon>
        <taxon>Luteimonas</taxon>
    </lineage>
</organism>
<dbReference type="InterPro" id="IPR003593">
    <property type="entry name" value="AAA+_ATPase"/>
</dbReference>
<keyword evidence="1 8" id="KW-0813">Transport</keyword>
<evidence type="ECO:0000256" key="5">
    <source>
        <dbReference type="ARBA" id="ARBA00022840"/>
    </source>
</evidence>
<evidence type="ECO:0000256" key="6">
    <source>
        <dbReference type="ARBA" id="ARBA00022967"/>
    </source>
</evidence>
<feature type="domain" description="ABC transporter" evidence="9">
    <location>
        <begin position="22"/>
        <end position="252"/>
    </location>
</feature>
<dbReference type="GO" id="GO:0015417">
    <property type="term" value="F:ABC-type polyamine transporter activity"/>
    <property type="evidence" value="ECO:0007669"/>
    <property type="project" value="UniProtKB-EC"/>
</dbReference>
<comment type="function">
    <text evidence="8">Part of the ABC transporter complex PotABCD involved in spermidine/putrescine import. Responsible for energy coupling to the transport system.</text>
</comment>
<evidence type="ECO:0000259" key="9">
    <source>
        <dbReference type="PROSITE" id="PS50893"/>
    </source>
</evidence>
<dbReference type="Proteomes" id="UP000316584">
    <property type="component" value="Chromosome"/>
</dbReference>
<evidence type="ECO:0000256" key="7">
    <source>
        <dbReference type="ARBA" id="ARBA00023136"/>
    </source>
</evidence>
<comment type="similarity">
    <text evidence="8">Belongs to the ABC transporter superfamily. Spermidine/putrescine importer (TC 3.A.1.11.1) family.</text>
</comment>
<evidence type="ECO:0000313" key="11">
    <source>
        <dbReference type="Proteomes" id="UP000316584"/>
    </source>
</evidence>
<dbReference type="EMBL" id="CP042218">
    <property type="protein sequence ID" value="QDW65678.1"/>
    <property type="molecule type" value="Genomic_DNA"/>
</dbReference>
<dbReference type="PROSITE" id="PS00211">
    <property type="entry name" value="ABC_TRANSPORTER_1"/>
    <property type="match status" value="1"/>
</dbReference>
<keyword evidence="4 8" id="KW-0547">Nucleotide-binding</keyword>
<dbReference type="FunFam" id="3.40.50.300:FF:000133">
    <property type="entry name" value="Spermidine/putrescine import ATP-binding protein PotA"/>
    <property type="match status" value="1"/>
</dbReference>